<dbReference type="Gene3D" id="3.90.550.10">
    <property type="entry name" value="Spore Coat Polysaccharide Biosynthesis Protein SpsA, Chain A"/>
    <property type="match status" value="1"/>
</dbReference>
<feature type="domain" description="Glycosyltransferase 2-like" evidence="1">
    <location>
        <begin position="5"/>
        <end position="135"/>
    </location>
</feature>
<dbReference type="Pfam" id="PF00535">
    <property type="entry name" value="Glycos_transf_2"/>
    <property type="match status" value="1"/>
</dbReference>
<sequence>MTRVTVLVAVYNTENYLRRCLDSLLSQTMAGWQAECVDDGSTDGSAAILDDYAAKDSRIHVTHLTKNSGQAHARNVGLKRAEGDVVAFLDSDDWLSDDALESVVDVFDAHPLTGCVLFHCVNHYPDHDEPYPMSDFSVMSGKEAFLKSLTWSIHGVYAVRRSIHQRYPYDETLRAYGDDNVTRLHYLSSAEVRLATGVYFYRQHASSVTHRISVRRFDYLEANIIMKRELERIGADRDVIAVYENCRWRNVIGLCMFYYLHHRELPKDDARYGLLAIRRAWQSIDVAMLDGRSACHRFGFWPLRFSWPLFRLQERIYFFLRGLVGKNKES</sequence>
<dbReference type="PANTHER" id="PTHR43685:SF2">
    <property type="entry name" value="GLYCOSYLTRANSFERASE 2-LIKE DOMAIN-CONTAINING PROTEIN"/>
    <property type="match status" value="1"/>
</dbReference>
<proteinExistence type="predicted"/>
<reference evidence="2" key="1">
    <citation type="journal article" date="2022" name="Int. J. Syst. Evol. Microbiol.">
        <title>Prevotella lacticifex sp. nov., isolated from the rumen of cows.</title>
        <authorList>
            <person name="Shinkai T."/>
            <person name="Ikeyama N."/>
            <person name="Kumagai M."/>
            <person name="Ohmori H."/>
            <person name="Sakamoto M."/>
            <person name="Ohkuma M."/>
            <person name="Mitsumori M."/>
        </authorList>
    </citation>
    <scope>NUCLEOTIDE SEQUENCE</scope>
    <source>
        <strain evidence="2">R5076</strain>
    </source>
</reference>
<dbReference type="InterPro" id="IPR050834">
    <property type="entry name" value="Glycosyltransf_2"/>
</dbReference>
<dbReference type="AlphaFoldDB" id="A0A9R1CCX2"/>
<evidence type="ECO:0000313" key="3">
    <source>
        <dbReference type="Proteomes" id="UP000825483"/>
    </source>
</evidence>
<comment type="caution">
    <text evidence="2">The sequence shown here is derived from an EMBL/GenBank/DDBJ whole genome shotgun (WGS) entry which is preliminary data.</text>
</comment>
<dbReference type="InterPro" id="IPR001173">
    <property type="entry name" value="Glyco_trans_2-like"/>
</dbReference>
<dbReference type="SUPFAM" id="SSF53448">
    <property type="entry name" value="Nucleotide-diphospho-sugar transferases"/>
    <property type="match status" value="1"/>
</dbReference>
<accession>A0A9R1CCX2</accession>
<dbReference type="GeneID" id="72467751"/>
<dbReference type="PANTHER" id="PTHR43685">
    <property type="entry name" value="GLYCOSYLTRANSFERASE"/>
    <property type="match status" value="1"/>
</dbReference>
<gene>
    <name evidence="2" type="ORF">PRLR5076_31350</name>
</gene>
<dbReference type="Proteomes" id="UP000825483">
    <property type="component" value="Unassembled WGS sequence"/>
</dbReference>
<keyword evidence="3" id="KW-1185">Reference proteome</keyword>
<evidence type="ECO:0000313" key="2">
    <source>
        <dbReference type="EMBL" id="GJG60284.1"/>
    </source>
</evidence>
<dbReference type="RefSeq" id="WP_223926471.1">
    <property type="nucleotide sequence ID" value="NZ_BPTU01000001.1"/>
</dbReference>
<name>A0A9R1CCX2_9BACT</name>
<dbReference type="CDD" id="cd00761">
    <property type="entry name" value="Glyco_tranf_GTA_type"/>
    <property type="match status" value="1"/>
</dbReference>
<dbReference type="InterPro" id="IPR029044">
    <property type="entry name" value="Nucleotide-diphossugar_trans"/>
</dbReference>
<protein>
    <recommendedName>
        <fullName evidence="1">Glycosyltransferase 2-like domain-containing protein</fullName>
    </recommendedName>
</protein>
<organism evidence="2 3">
    <name type="scientific">Prevotella lacticifex</name>
    <dbReference type="NCBI Taxonomy" id="2854755"/>
    <lineage>
        <taxon>Bacteria</taxon>
        <taxon>Pseudomonadati</taxon>
        <taxon>Bacteroidota</taxon>
        <taxon>Bacteroidia</taxon>
        <taxon>Bacteroidales</taxon>
        <taxon>Prevotellaceae</taxon>
        <taxon>Prevotella</taxon>
    </lineage>
</organism>
<dbReference type="EMBL" id="BPUB01000003">
    <property type="protein sequence ID" value="GJG60284.1"/>
    <property type="molecule type" value="Genomic_DNA"/>
</dbReference>
<evidence type="ECO:0000259" key="1">
    <source>
        <dbReference type="Pfam" id="PF00535"/>
    </source>
</evidence>